<keyword evidence="2" id="KW-1185">Reference proteome</keyword>
<gene>
    <name evidence="1" type="ORF">Vadar_026202</name>
</gene>
<dbReference type="Proteomes" id="UP000828048">
    <property type="component" value="Chromosome 1"/>
</dbReference>
<accession>A0ACB7XT32</accession>
<evidence type="ECO:0000313" key="2">
    <source>
        <dbReference type="Proteomes" id="UP000828048"/>
    </source>
</evidence>
<comment type="caution">
    <text evidence="1">The sequence shown here is derived from an EMBL/GenBank/DDBJ whole genome shotgun (WGS) entry which is preliminary data.</text>
</comment>
<dbReference type="EMBL" id="CM037151">
    <property type="protein sequence ID" value="KAH7844259.1"/>
    <property type="molecule type" value="Genomic_DNA"/>
</dbReference>
<sequence length="1004" mass="112286">MTPGFSFEDFCMPEDLCLWEETSVERETSKVSLDELMLLSQLTTLHIFIKDPRILPKGDFFFENLVRFNIGIGRPGGLHDEVLDGALTLQNAHVENALEYLLGKPQHKQSIERNGLHPMMSFYHLVELCVTNCRFKYLCSPSSVRGLVRLHKLMITRCAVMEGVTGTDGEKDEDILIKFSGLKSLILEDLPKLISFYPKMEKTATSSESSFARAQMESSMISRWRSYQGAPGKYLFGVTLSKSKRFTSVTLIALGLHASYRQWRRHSVTFPALEELRIVSVPEITEIWNKQILSIPETATESSFCQLLTMEITGCPKLMNVVRGCPKIEAIEMEKQKGKVVDDYVTCFPKLVTLGLNNLLNLGSFCSSSVAFPALERLHISDFPNIIDIWDKKICTAQSFCSLSDFSVHRCGKLENVVPSNMLPKLQNLETLDLNLGPMVEGVIELERKEEETQGARNNTIVPFPELRFLSLRGLQNVKGFCVFRSEEQRVFNAQVALPKLDHLCFKEFGERTLWQQMDASELSLKRLDFYKCDIVSTVVSPHLLRSLRLVEELNVLYCDGAREVFHFDEQEAGEGQVCVGSLHLFFLPQLTCLWNKDPHGLLVLQNLEYLSIEKCSMLANLLTASVAKALGGLKKLHLCHCSTIEQVIAMDDGHGDAIDDGEIEFPKLENLILDDLPNLKSFCSSNHNLNFPSLKEVVLKSCPKLQTFTSGLGERRPSPRNPPPPPPATPPASLSTSTSTSGNEHTITENAAKVSVYLLVSTRVPTSEIPLEQVNQLLQVAQKCQNTIAESGSDGVSQQDLQSNSNMSFKRFRKKAALALTSYQNMMMRQNSMNSNSNSIQQEVSSSFNSPNQNPSPLTFQSSNYAKFTEPPTAASKEPDIRQQMIQQLLQDMSNNSGGANANGNVTRWIRVWKQCFSRSTAATVNAVKNSASPTPSRSNRFKAASNRDSSVVGGNNGFNQKTTNLPQNFHLLEVMNLDIGHEFPENGFFSSDLDDYGFNWKG</sequence>
<proteinExistence type="predicted"/>
<name>A0ACB7XT32_9ERIC</name>
<organism evidence="1 2">
    <name type="scientific">Vaccinium darrowii</name>
    <dbReference type="NCBI Taxonomy" id="229202"/>
    <lineage>
        <taxon>Eukaryota</taxon>
        <taxon>Viridiplantae</taxon>
        <taxon>Streptophyta</taxon>
        <taxon>Embryophyta</taxon>
        <taxon>Tracheophyta</taxon>
        <taxon>Spermatophyta</taxon>
        <taxon>Magnoliopsida</taxon>
        <taxon>eudicotyledons</taxon>
        <taxon>Gunneridae</taxon>
        <taxon>Pentapetalae</taxon>
        <taxon>asterids</taxon>
        <taxon>Ericales</taxon>
        <taxon>Ericaceae</taxon>
        <taxon>Vaccinioideae</taxon>
        <taxon>Vaccinieae</taxon>
        <taxon>Vaccinium</taxon>
    </lineage>
</organism>
<protein>
    <submittedName>
        <fullName evidence="1">Uncharacterized protein</fullName>
    </submittedName>
</protein>
<evidence type="ECO:0000313" key="1">
    <source>
        <dbReference type="EMBL" id="KAH7844259.1"/>
    </source>
</evidence>
<reference evidence="1 2" key="1">
    <citation type="journal article" date="2021" name="Hortic Res">
        <title>High-quality reference genome and annotation aids understanding of berry development for evergreen blueberry (Vaccinium darrowii).</title>
        <authorList>
            <person name="Yu J."/>
            <person name="Hulse-Kemp A.M."/>
            <person name="Babiker E."/>
            <person name="Staton M."/>
        </authorList>
    </citation>
    <scope>NUCLEOTIDE SEQUENCE [LARGE SCALE GENOMIC DNA]</scope>
    <source>
        <strain evidence="2">cv. NJ 8807/NJ 8810</strain>
        <tissue evidence="1">Young leaf</tissue>
    </source>
</reference>